<feature type="domain" description="Sushi" evidence="7">
    <location>
        <begin position="214"/>
        <end position="270"/>
    </location>
</feature>
<dbReference type="PROSITE" id="PS50923">
    <property type="entry name" value="SUSHI"/>
    <property type="match status" value="11"/>
</dbReference>
<dbReference type="SMART" id="SM00032">
    <property type="entry name" value="CCP"/>
    <property type="match status" value="12"/>
</dbReference>
<evidence type="ECO:0000259" key="7">
    <source>
        <dbReference type="PROSITE" id="PS50923"/>
    </source>
</evidence>
<feature type="domain" description="Sushi" evidence="7">
    <location>
        <begin position="516"/>
        <end position="573"/>
    </location>
</feature>
<feature type="chain" id="PRO_5041976501" evidence="6">
    <location>
        <begin position="31"/>
        <end position="832"/>
    </location>
</feature>
<evidence type="ECO:0000256" key="6">
    <source>
        <dbReference type="SAM" id="SignalP"/>
    </source>
</evidence>
<feature type="domain" description="Sushi" evidence="7">
    <location>
        <begin position="333"/>
        <end position="393"/>
    </location>
</feature>
<sequence length="832" mass="94568">MWMIYKKYMKMKGFVFFLALLNCAATVTQACGFPPTLENGYITEGEKNEYSKGDVVIYACHSGYISGRRVKSMCTGDKWETLRGTCRKKPCGSPGDTANGKFHLEGEDFVYTAKVIYTCNEGYQMASLMDYRICLADGWSNDIPHCEVLTCIPEKTDDNIDIISGMFQPGEPIPYANALRFECNSEHLVLRGESEIYCTANGTWSKPFPKCKEITCEPPSITHGLVRQQKETYENNEVITFHCHDKYRPAERSLSTCTKWGWSPEPRCEEITCVKPHNMLYGDIDSYKREFKISEAVTLRCNDGYQTVNKKDREKATCTETGEWSIPLLCKAITCRVYDIPHGWLYFQNREYKINEAVTLRCNNGYQTVTKKDHEKATCTKTGEWSIPLLCKEITCVIPHNMLYGGIDSYKREFKINEAVTLRCNDGYQTVNKKDREKATCTETGEWSVRILCKEEKCQAPIISDGYFHSDDEDYKTGTLLYYACGPEHKPIIGDTWWKVIKCVDGKWSGNAKCIGNALSPPNIENASNTTKQKEVYNNNEIVEYDCHAAYEPENGSSAVCVNGAWELPKCILNKTPCGTPPYVQYAVITNKEKKYYENDTVTYKCKNNTSLEGSKEITCQNGSWTQPPKCLKVVISRRCEPLKIDNGFSVPEKSTYDPNESVELGCYPPYELKGQRKITCENGHWTETPQCQRNDGTCGPLPTVKDGVIIKGNEGSKSVTYGCQIYYVLEGDSTVRCQSGKWSDAPTCIGPCIINKQQLKEKKLRDTQKIYLEHGKSHKFVCIYGYRVKDTKYREEFVTCEHGQLDVPECMYDQGCLGFVFVIFVHTNVIK</sequence>
<comment type="caution">
    <text evidence="8">The sequence shown here is derived from an EMBL/GenBank/DDBJ whole genome shotgun (WGS) entry which is preliminary data.</text>
</comment>
<evidence type="ECO:0000256" key="4">
    <source>
        <dbReference type="ARBA" id="ARBA00023157"/>
    </source>
</evidence>
<evidence type="ECO:0000256" key="1">
    <source>
        <dbReference type="ARBA" id="ARBA00004328"/>
    </source>
</evidence>
<dbReference type="Pfam" id="PF00084">
    <property type="entry name" value="Sushi"/>
    <property type="match status" value="12"/>
</dbReference>
<feature type="signal peptide" evidence="6">
    <location>
        <begin position="1"/>
        <end position="30"/>
    </location>
</feature>
<feature type="domain" description="Sushi" evidence="7">
    <location>
        <begin position="29"/>
        <end position="88"/>
    </location>
</feature>
<dbReference type="InterPro" id="IPR051503">
    <property type="entry name" value="ComplSys_Reg/VirEntry_Med"/>
</dbReference>
<dbReference type="SUPFAM" id="SSF57535">
    <property type="entry name" value="Complement control module/SCR domain"/>
    <property type="match status" value="13"/>
</dbReference>
<feature type="disulfide bond" evidence="5">
    <location>
        <begin position="31"/>
        <end position="74"/>
    </location>
</feature>
<name>A0AAD8D7Z5_ACIOX</name>
<dbReference type="Gene3D" id="2.10.70.10">
    <property type="entry name" value="Complement Module, domain 1"/>
    <property type="match status" value="13"/>
</dbReference>
<dbReference type="AlphaFoldDB" id="A0AAD8D7Z5"/>
<dbReference type="Proteomes" id="UP001230051">
    <property type="component" value="Unassembled WGS sequence"/>
</dbReference>
<reference evidence="8" key="1">
    <citation type="submission" date="2022-02" db="EMBL/GenBank/DDBJ databases">
        <title>Atlantic sturgeon de novo genome assembly.</title>
        <authorList>
            <person name="Stock M."/>
            <person name="Klopp C."/>
            <person name="Guiguen Y."/>
            <person name="Cabau C."/>
            <person name="Parinello H."/>
            <person name="Santidrian Yebra-Pimentel E."/>
            <person name="Kuhl H."/>
            <person name="Dirks R.P."/>
            <person name="Guessner J."/>
            <person name="Wuertz S."/>
            <person name="Du K."/>
            <person name="Schartl M."/>
        </authorList>
    </citation>
    <scope>NUCLEOTIDE SEQUENCE</scope>
    <source>
        <strain evidence="8">STURGEONOMICS-FGT-2020</strain>
        <tissue evidence="8">Whole blood</tissue>
    </source>
</reference>
<evidence type="ECO:0000256" key="2">
    <source>
        <dbReference type="ARBA" id="ARBA00022659"/>
    </source>
</evidence>
<keyword evidence="9" id="KW-1185">Reference proteome</keyword>
<feature type="domain" description="Sushi" evidence="7">
    <location>
        <begin position="394"/>
        <end position="455"/>
    </location>
</feature>
<keyword evidence="3 6" id="KW-0732">Signal</keyword>
<proteinExistence type="predicted"/>
<feature type="disulfide bond" evidence="5">
    <location>
        <begin position="119"/>
        <end position="146"/>
    </location>
</feature>
<dbReference type="PANTHER" id="PTHR45785">
    <property type="entry name" value="COMPLEMENT FACTOR H-RELATED"/>
    <property type="match status" value="1"/>
</dbReference>
<feature type="domain" description="Sushi" evidence="7">
    <location>
        <begin position="697"/>
        <end position="751"/>
    </location>
</feature>
<dbReference type="PROSITE" id="PS51257">
    <property type="entry name" value="PROKAR_LIPOPROTEIN"/>
    <property type="match status" value="1"/>
</dbReference>
<gene>
    <name evidence="8" type="primary">CFH</name>
    <name evidence="8" type="ORF">AOXY_G13848</name>
</gene>
<feature type="domain" description="Sushi" evidence="7">
    <location>
        <begin position="89"/>
        <end position="148"/>
    </location>
</feature>
<feature type="disulfide bond" evidence="5">
    <location>
        <begin position="91"/>
        <end position="134"/>
    </location>
</feature>
<evidence type="ECO:0000313" key="8">
    <source>
        <dbReference type="EMBL" id="KAK1165342.1"/>
    </source>
</evidence>
<evidence type="ECO:0000256" key="3">
    <source>
        <dbReference type="ARBA" id="ARBA00022729"/>
    </source>
</evidence>
<keyword evidence="2 5" id="KW-0768">Sushi</keyword>
<dbReference type="InterPro" id="IPR000436">
    <property type="entry name" value="Sushi_SCR_CCP_dom"/>
</dbReference>
<feature type="domain" description="Sushi" evidence="7">
    <location>
        <begin position="638"/>
        <end position="694"/>
    </location>
</feature>
<feature type="domain" description="Sushi" evidence="7">
    <location>
        <begin position="271"/>
        <end position="332"/>
    </location>
</feature>
<comment type="caution">
    <text evidence="5">Lacks conserved residue(s) required for the propagation of feature annotation.</text>
</comment>
<evidence type="ECO:0000313" key="9">
    <source>
        <dbReference type="Proteomes" id="UP001230051"/>
    </source>
</evidence>
<dbReference type="PANTHER" id="PTHR45785:SF2">
    <property type="entry name" value="COMPLEMENT FACTOR H-RELATED"/>
    <property type="match status" value="1"/>
</dbReference>
<organism evidence="8 9">
    <name type="scientific">Acipenser oxyrinchus oxyrinchus</name>
    <dbReference type="NCBI Taxonomy" id="40147"/>
    <lineage>
        <taxon>Eukaryota</taxon>
        <taxon>Metazoa</taxon>
        <taxon>Chordata</taxon>
        <taxon>Craniata</taxon>
        <taxon>Vertebrata</taxon>
        <taxon>Euteleostomi</taxon>
        <taxon>Actinopterygii</taxon>
        <taxon>Chondrostei</taxon>
        <taxon>Acipenseriformes</taxon>
        <taxon>Acipenseridae</taxon>
        <taxon>Acipenser</taxon>
    </lineage>
</organism>
<dbReference type="InterPro" id="IPR035976">
    <property type="entry name" value="Sushi/SCR/CCP_sf"/>
</dbReference>
<dbReference type="EMBL" id="JAGXEW010000012">
    <property type="protein sequence ID" value="KAK1165342.1"/>
    <property type="molecule type" value="Genomic_DNA"/>
</dbReference>
<dbReference type="CDD" id="cd00033">
    <property type="entry name" value="CCP"/>
    <property type="match status" value="11"/>
</dbReference>
<accession>A0AAD8D7Z5</accession>
<feature type="domain" description="Sushi" evidence="7">
    <location>
        <begin position="576"/>
        <end position="633"/>
    </location>
</feature>
<protein>
    <submittedName>
        <fullName evidence="8">Complement factor H isoform X4</fullName>
    </submittedName>
</protein>
<evidence type="ECO:0000256" key="5">
    <source>
        <dbReference type="PROSITE-ProRule" id="PRU00302"/>
    </source>
</evidence>
<feature type="domain" description="Sushi" evidence="7">
    <location>
        <begin position="149"/>
        <end position="213"/>
    </location>
</feature>
<keyword evidence="4 5" id="KW-1015">Disulfide bond</keyword>
<comment type="subcellular location">
    <subcellularLocation>
        <location evidence="1">Virion</location>
    </subcellularLocation>
</comment>